<evidence type="ECO:0000256" key="1">
    <source>
        <dbReference type="SAM" id="Phobius"/>
    </source>
</evidence>
<sequence length="147" mass="15870">MNTPISLPAQISDEALNHPRSLTAFRSVKLLVSGYVAISVLTLVAVYLLRDDAGLVTDTVWVRGVIVALSSLLMLAFATGTTRGRRRAYLRLRIASGAMVVAVAVLVALPGFLPMWMRIEQTVCGLLLVGVVAIVNGRHLRSLFATR</sequence>
<feature type="transmembrane region" description="Helical" evidence="1">
    <location>
        <begin position="119"/>
        <end position="137"/>
    </location>
</feature>
<accession>A0A8J3XB27</accession>
<dbReference type="RefSeq" id="WP_203957619.1">
    <property type="nucleotide sequence ID" value="NZ_BOOO01000042.1"/>
</dbReference>
<comment type="caution">
    <text evidence="2">The sequence shown here is derived from an EMBL/GenBank/DDBJ whole genome shotgun (WGS) entry which is preliminary data.</text>
</comment>
<organism evidence="2 3">
    <name type="scientific">Planotetraspora mira</name>
    <dbReference type="NCBI Taxonomy" id="58121"/>
    <lineage>
        <taxon>Bacteria</taxon>
        <taxon>Bacillati</taxon>
        <taxon>Actinomycetota</taxon>
        <taxon>Actinomycetes</taxon>
        <taxon>Streptosporangiales</taxon>
        <taxon>Streptosporangiaceae</taxon>
        <taxon>Planotetraspora</taxon>
    </lineage>
</organism>
<proteinExistence type="predicted"/>
<reference evidence="2 3" key="1">
    <citation type="submission" date="2021-01" db="EMBL/GenBank/DDBJ databases">
        <title>Whole genome shotgun sequence of Planotetraspora mira NBRC 15435.</title>
        <authorList>
            <person name="Komaki H."/>
            <person name="Tamura T."/>
        </authorList>
    </citation>
    <scope>NUCLEOTIDE SEQUENCE [LARGE SCALE GENOMIC DNA]</scope>
    <source>
        <strain evidence="2 3">NBRC 15435</strain>
    </source>
</reference>
<protein>
    <submittedName>
        <fullName evidence="2">Uncharacterized protein</fullName>
    </submittedName>
</protein>
<keyword evidence="3" id="KW-1185">Reference proteome</keyword>
<keyword evidence="1" id="KW-0472">Membrane</keyword>
<dbReference type="EMBL" id="BOOO01000042">
    <property type="protein sequence ID" value="GII33799.1"/>
    <property type="molecule type" value="Genomic_DNA"/>
</dbReference>
<evidence type="ECO:0000313" key="3">
    <source>
        <dbReference type="Proteomes" id="UP000650628"/>
    </source>
</evidence>
<dbReference type="Proteomes" id="UP000650628">
    <property type="component" value="Unassembled WGS sequence"/>
</dbReference>
<evidence type="ECO:0000313" key="2">
    <source>
        <dbReference type="EMBL" id="GII33799.1"/>
    </source>
</evidence>
<gene>
    <name evidence="2" type="ORF">Pmi06nite_72410</name>
</gene>
<feature type="transmembrane region" description="Helical" evidence="1">
    <location>
        <begin position="61"/>
        <end position="80"/>
    </location>
</feature>
<dbReference type="AlphaFoldDB" id="A0A8J3XB27"/>
<feature type="transmembrane region" description="Helical" evidence="1">
    <location>
        <begin position="30"/>
        <end position="49"/>
    </location>
</feature>
<feature type="transmembrane region" description="Helical" evidence="1">
    <location>
        <begin position="92"/>
        <end position="113"/>
    </location>
</feature>
<name>A0A8J3XB27_9ACTN</name>
<keyword evidence="1" id="KW-0812">Transmembrane</keyword>
<keyword evidence="1" id="KW-1133">Transmembrane helix</keyword>